<accession>A0A1A9WRK7</accession>
<dbReference type="Proteomes" id="UP000091820">
    <property type="component" value="Unassembled WGS sequence"/>
</dbReference>
<reference evidence="2" key="1">
    <citation type="submission" date="2014-03" db="EMBL/GenBank/DDBJ databases">
        <authorList>
            <person name="Aksoy S."/>
            <person name="Warren W."/>
            <person name="Wilson R.K."/>
        </authorList>
    </citation>
    <scope>NUCLEOTIDE SEQUENCE [LARGE SCALE GENOMIC DNA]</scope>
    <source>
        <strain evidence="2">IAEA</strain>
    </source>
</reference>
<protein>
    <submittedName>
        <fullName evidence="1">Uncharacterized protein</fullName>
    </submittedName>
</protein>
<dbReference type="EnsemblMetazoa" id="GBRI029614-RA">
    <property type="protein sequence ID" value="GBRI029614-PA"/>
    <property type="gene ID" value="GBRI029614"/>
</dbReference>
<name>A0A1A9WRK7_9MUSC</name>
<reference evidence="1" key="2">
    <citation type="submission" date="2020-05" db="UniProtKB">
        <authorList>
            <consortium name="EnsemblMetazoa"/>
        </authorList>
    </citation>
    <scope>IDENTIFICATION</scope>
    <source>
        <strain evidence="1">IAEA</strain>
    </source>
</reference>
<organism evidence="1 2">
    <name type="scientific">Glossina brevipalpis</name>
    <dbReference type="NCBI Taxonomy" id="37001"/>
    <lineage>
        <taxon>Eukaryota</taxon>
        <taxon>Metazoa</taxon>
        <taxon>Ecdysozoa</taxon>
        <taxon>Arthropoda</taxon>
        <taxon>Hexapoda</taxon>
        <taxon>Insecta</taxon>
        <taxon>Pterygota</taxon>
        <taxon>Neoptera</taxon>
        <taxon>Endopterygota</taxon>
        <taxon>Diptera</taxon>
        <taxon>Brachycera</taxon>
        <taxon>Muscomorpha</taxon>
        <taxon>Hippoboscoidea</taxon>
        <taxon>Glossinidae</taxon>
        <taxon>Glossina</taxon>
    </lineage>
</organism>
<evidence type="ECO:0000313" key="1">
    <source>
        <dbReference type="EnsemblMetazoa" id="GBRI029614-PA"/>
    </source>
</evidence>
<sequence length="107" mass="11850">MVIKFCAKSLRKQTKIFSGQVKKLNQLTQANMLSSHIDLLIEMISNENNDDNPYSKNIATECINLIAEQASMPVEMISITVITIVSAGPGNVTASFLILIKYELIYA</sequence>
<dbReference type="AlphaFoldDB" id="A0A1A9WRK7"/>
<keyword evidence="2" id="KW-1185">Reference proteome</keyword>
<dbReference type="VEuPathDB" id="VectorBase:GBRI029614"/>
<proteinExistence type="predicted"/>
<evidence type="ECO:0000313" key="2">
    <source>
        <dbReference type="Proteomes" id="UP000091820"/>
    </source>
</evidence>